<feature type="compositionally biased region" description="Basic and acidic residues" evidence="9">
    <location>
        <begin position="3788"/>
        <end position="3809"/>
    </location>
</feature>
<dbReference type="SUPFAM" id="SSF55048">
    <property type="entry name" value="Probable ACP-binding domain of malonyl-CoA ACP transacylase"/>
    <property type="match status" value="4"/>
</dbReference>
<feature type="active site" description="Proton acceptor; for dehydratase activity" evidence="8">
    <location>
        <position position="3731"/>
    </location>
</feature>
<feature type="compositionally biased region" description="Pro residues" evidence="9">
    <location>
        <begin position="5957"/>
        <end position="5970"/>
    </location>
</feature>
<dbReference type="SMART" id="SM01294">
    <property type="entry name" value="PKS_PP_betabranch"/>
    <property type="match status" value="3"/>
</dbReference>
<feature type="region of interest" description="Disordered" evidence="9">
    <location>
        <begin position="3787"/>
        <end position="3848"/>
    </location>
</feature>
<dbReference type="InterPro" id="IPR020841">
    <property type="entry name" value="PKS_Beta-ketoAc_synthase_dom"/>
</dbReference>
<comment type="caution">
    <text evidence="13">The sequence shown here is derived from an EMBL/GenBank/DDBJ whole genome shotgun (WGS) entry which is preliminary data.</text>
</comment>
<dbReference type="SUPFAM" id="SSF52151">
    <property type="entry name" value="FabD/lysophospholipase-like"/>
    <property type="match status" value="4"/>
</dbReference>
<dbReference type="Gene3D" id="1.10.1200.10">
    <property type="entry name" value="ACP-like"/>
    <property type="match status" value="4"/>
</dbReference>
<feature type="compositionally biased region" description="Pro residues" evidence="9">
    <location>
        <begin position="432"/>
        <end position="444"/>
    </location>
</feature>
<dbReference type="InterPro" id="IPR055123">
    <property type="entry name" value="SpnB-like_Rossmann"/>
</dbReference>
<keyword evidence="3" id="KW-0597">Phosphoprotein</keyword>
<dbReference type="Pfam" id="PF22953">
    <property type="entry name" value="SpnB_Rossmann"/>
    <property type="match status" value="3"/>
</dbReference>
<protein>
    <submittedName>
        <fullName evidence="13">SDR family NAD(P)-dependent oxidoreductase</fullName>
    </submittedName>
</protein>
<keyword evidence="6" id="KW-0511">Multifunctional enzyme</keyword>
<feature type="domain" description="Ketosynthase family 3 (KS3)" evidence="11">
    <location>
        <begin position="16"/>
        <end position="431"/>
    </location>
</feature>
<evidence type="ECO:0000256" key="9">
    <source>
        <dbReference type="SAM" id="MobiDB-lite"/>
    </source>
</evidence>
<dbReference type="CDD" id="cd08956">
    <property type="entry name" value="KR_3_FAS_SDR_x"/>
    <property type="match status" value="3"/>
</dbReference>
<dbReference type="SMART" id="SM00823">
    <property type="entry name" value="PKS_PP"/>
    <property type="match status" value="4"/>
</dbReference>
<evidence type="ECO:0000259" key="12">
    <source>
        <dbReference type="PROSITE" id="PS52019"/>
    </source>
</evidence>
<dbReference type="InterPro" id="IPR016036">
    <property type="entry name" value="Malonyl_transacylase_ACP-bd"/>
</dbReference>
<feature type="region of interest" description="C-terminal hotdog fold" evidence="8">
    <location>
        <begin position="3850"/>
        <end position="3988"/>
    </location>
</feature>
<dbReference type="SUPFAM" id="SSF51735">
    <property type="entry name" value="NAD(P)-binding Rossmann-fold domains"/>
    <property type="match status" value="6"/>
</dbReference>
<dbReference type="InterPro" id="IPR049900">
    <property type="entry name" value="PKS_mFAS_DH"/>
</dbReference>
<dbReference type="SUPFAM" id="SSF53901">
    <property type="entry name" value="Thiolase-like"/>
    <property type="match status" value="4"/>
</dbReference>
<dbReference type="Pfam" id="PF08659">
    <property type="entry name" value="KR"/>
    <property type="match status" value="3"/>
</dbReference>
<feature type="region of interest" description="N-terminal hotdog fold" evidence="8">
    <location>
        <begin position="1946"/>
        <end position="2073"/>
    </location>
</feature>
<evidence type="ECO:0000256" key="8">
    <source>
        <dbReference type="PROSITE-ProRule" id="PRU01363"/>
    </source>
</evidence>
<dbReference type="InterPro" id="IPR057326">
    <property type="entry name" value="KR_dom"/>
</dbReference>
<dbReference type="InterPro" id="IPR020806">
    <property type="entry name" value="PKS_PP-bd"/>
</dbReference>
<dbReference type="Gene3D" id="3.40.47.10">
    <property type="match status" value="4"/>
</dbReference>
<dbReference type="PROSITE" id="PS00012">
    <property type="entry name" value="PHOSPHOPANTETHEINE"/>
    <property type="match status" value="3"/>
</dbReference>
<keyword evidence="2" id="KW-0596">Phosphopantetheine</keyword>
<dbReference type="PANTHER" id="PTHR43775">
    <property type="entry name" value="FATTY ACID SYNTHASE"/>
    <property type="match status" value="1"/>
</dbReference>
<feature type="active site" description="Proton donor; for dehydratase activity" evidence="8">
    <location>
        <position position="3911"/>
    </location>
</feature>
<evidence type="ECO:0000259" key="11">
    <source>
        <dbReference type="PROSITE" id="PS52004"/>
    </source>
</evidence>
<dbReference type="InterPro" id="IPR001227">
    <property type="entry name" value="Ac_transferase_dom_sf"/>
</dbReference>
<feature type="domain" description="Carrier" evidence="10">
    <location>
        <begin position="4437"/>
        <end position="4512"/>
    </location>
</feature>
<feature type="active site" description="Proton acceptor; for dehydratase activity" evidence="8">
    <location>
        <position position="1978"/>
    </location>
</feature>
<dbReference type="SMART" id="SM00822">
    <property type="entry name" value="PKS_KR"/>
    <property type="match status" value="3"/>
</dbReference>
<evidence type="ECO:0000259" key="10">
    <source>
        <dbReference type="PROSITE" id="PS50075"/>
    </source>
</evidence>
<feature type="compositionally biased region" description="Low complexity" evidence="9">
    <location>
        <begin position="1021"/>
        <end position="1035"/>
    </location>
</feature>
<dbReference type="PROSITE" id="PS00606">
    <property type="entry name" value="KS3_1"/>
    <property type="match status" value="3"/>
</dbReference>
<dbReference type="PROSITE" id="PS52004">
    <property type="entry name" value="KS3_2"/>
    <property type="match status" value="4"/>
</dbReference>
<feature type="region of interest" description="Disordered" evidence="9">
    <location>
        <begin position="2033"/>
        <end position="2062"/>
    </location>
</feature>
<evidence type="ECO:0000256" key="2">
    <source>
        <dbReference type="ARBA" id="ARBA00022450"/>
    </source>
</evidence>
<feature type="region of interest" description="Disordered" evidence="9">
    <location>
        <begin position="430"/>
        <end position="453"/>
    </location>
</feature>
<dbReference type="Pfam" id="PF14765">
    <property type="entry name" value="PS-DH"/>
    <property type="match status" value="2"/>
</dbReference>
<dbReference type="Pfam" id="PF00698">
    <property type="entry name" value="Acyl_transf_1"/>
    <property type="match status" value="4"/>
</dbReference>
<dbReference type="InterPro" id="IPR014031">
    <property type="entry name" value="Ketoacyl_synth_C"/>
</dbReference>
<dbReference type="InterPro" id="IPR018201">
    <property type="entry name" value="Ketoacyl_synth_AS"/>
</dbReference>
<feature type="domain" description="Carrier" evidence="10">
    <location>
        <begin position="5975"/>
        <end position="6053"/>
    </location>
</feature>
<dbReference type="Gene3D" id="3.10.129.110">
    <property type="entry name" value="Polyketide synthase dehydratase"/>
    <property type="match status" value="2"/>
</dbReference>
<dbReference type="SMART" id="SM00825">
    <property type="entry name" value="PKS_KS"/>
    <property type="match status" value="4"/>
</dbReference>
<evidence type="ECO:0000256" key="5">
    <source>
        <dbReference type="ARBA" id="ARBA00023194"/>
    </source>
</evidence>
<name>A0ABW6GJJ3_9ACTN</name>
<dbReference type="SMART" id="SM00826">
    <property type="entry name" value="PKS_DH"/>
    <property type="match status" value="3"/>
</dbReference>
<dbReference type="InterPro" id="IPR016035">
    <property type="entry name" value="Acyl_Trfase/lysoPLipase"/>
</dbReference>
<dbReference type="SMART" id="SM00827">
    <property type="entry name" value="PKS_AT"/>
    <property type="match status" value="4"/>
</dbReference>
<dbReference type="Pfam" id="PF21089">
    <property type="entry name" value="PKS_DH_N"/>
    <property type="match status" value="2"/>
</dbReference>
<dbReference type="InterPro" id="IPR049552">
    <property type="entry name" value="PKS_DH_N"/>
</dbReference>
<dbReference type="InterPro" id="IPR013968">
    <property type="entry name" value="PKS_KR"/>
</dbReference>
<dbReference type="InterPro" id="IPR032821">
    <property type="entry name" value="PKS_assoc"/>
</dbReference>
<dbReference type="InterPro" id="IPR036736">
    <property type="entry name" value="ACP-like_sf"/>
</dbReference>
<dbReference type="PROSITE" id="PS50075">
    <property type="entry name" value="CARRIER"/>
    <property type="match status" value="4"/>
</dbReference>
<accession>A0ABW6GJJ3</accession>
<evidence type="ECO:0000256" key="3">
    <source>
        <dbReference type="ARBA" id="ARBA00022553"/>
    </source>
</evidence>
<evidence type="ECO:0000256" key="1">
    <source>
        <dbReference type="ARBA" id="ARBA00004792"/>
    </source>
</evidence>
<feature type="region of interest" description="Disordered" evidence="9">
    <location>
        <begin position="1463"/>
        <end position="1500"/>
    </location>
</feature>
<dbReference type="RefSeq" id="WP_380323175.1">
    <property type="nucleotide sequence ID" value="NZ_JBHYPW010000020.1"/>
</dbReference>
<dbReference type="Pfam" id="PF02801">
    <property type="entry name" value="Ketoacyl-synt_C"/>
    <property type="match status" value="4"/>
</dbReference>
<dbReference type="InterPro" id="IPR014043">
    <property type="entry name" value="Acyl_transferase_dom"/>
</dbReference>
<feature type="active site" description="Proton donor; for dehydratase activity" evidence="8">
    <location>
        <position position="2149"/>
    </location>
</feature>
<keyword evidence="7" id="KW-0012">Acyltransferase</keyword>
<dbReference type="Pfam" id="PF00109">
    <property type="entry name" value="ketoacyl-synt"/>
    <property type="match status" value="4"/>
</dbReference>
<dbReference type="Gene3D" id="3.30.70.3290">
    <property type="match status" value="4"/>
</dbReference>
<keyword evidence="5" id="KW-0045">Antibiotic biosynthesis</keyword>
<dbReference type="Gene3D" id="3.40.50.720">
    <property type="entry name" value="NAD(P)-binding Rossmann-like Domain"/>
    <property type="match status" value="3"/>
</dbReference>
<dbReference type="PROSITE" id="PS52019">
    <property type="entry name" value="PKS_MFAS_DH"/>
    <property type="match status" value="2"/>
</dbReference>
<dbReference type="SUPFAM" id="SSF47336">
    <property type="entry name" value="ACP-like"/>
    <property type="match status" value="4"/>
</dbReference>
<dbReference type="InterPro" id="IPR014030">
    <property type="entry name" value="Ketoacyl_synth_N"/>
</dbReference>
<feature type="domain" description="Carrier" evidence="10">
    <location>
        <begin position="2684"/>
        <end position="2759"/>
    </location>
</feature>
<feature type="region of interest" description="Disordered" evidence="9">
    <location>
        <begin position="1016"/>
        <end position="1035"/>
    </location>
</feature>
<dbReference type="EMBL" id="JBHYPX010000021">
    <property type="protein sequence ID" value="MFE1352917.1"/>
    <property type="molecule type" value="Genomic_DNA"/>
</dbReference>
<comment type="pathway">
    <text evidence="1">Antibiotic biosynthesis.</text>
</comment>
<organism evidence="13 14">
    <name type="scientific">Kitasatospora phosalacinea</name>
    <dbReference type="NCBI Taxonomy" id="2065"/>
    <lineage>
        <taxon>Bacteria</taxon>
        <taxon>Bacillati</taxon>
        <taxon>Actinomycetota</taxon>
        <taxon>Actinomycetes</taxon>
        <taxon>Kitasatosporales</taxon>
        <taxon>Streptomycetaceae</taxon>
        <taxon>Kitasatospora</taxon>
    </lineage>
</organism>
<feature type="compositionally biased region" description="Low complexity" evidence="9">
    <location>
        <begin position="3812"/>
        <end position="3842"/>
    </location>
</feature>
<dbReference type="Proteomes" id="UP001599542">
    <property type="component" value="Unassembled WGS sequence"/>
</dbReference>
<feature type="region of interest" description="Disordered" evidence="9">
    <location>
        <begin position="5951"/>
        <end position="5975"/>
    </location>
</feature>
<feature type="domain" description="PKS/mFAS DH" evidence="12">
    <location>
        <begin position="3699"/>
        <end position="3988"/>
    </location>
</feature>
<evidence type="ECO:0000256" key="7">
    <source>
        <dbReference type="ARBA" id="ARBA00023315"/>
    </source>
</evidence>
<dbReference type="Gene3D" id="3.40.366.10">
    <property type="entry name" value="Malonyl-Coenzyme A Acyl Carrier Protein, domain 2"/>
    <property type="match status" value="4"/>
</dbReference>
<dbReference type="InterPro" id="IPR020807">
    <property type="entry name" value="PKS_DH"/>
</dbReference>
<feature type="domain" description="Carrier" evidence="10">
    <location>
        <begin position="937"/>
        <end position="1012"/>
    </location>
</feature>
<feature type="domain" description="PKS/mFAS DH" evidence="12">
    <location>
        <begin position="1946"/>
        <end position="2230"/>
    </location>
</feature>
<dbReference type="CDD" id="cd00833">
    <property type="entry name" value="PKS"/>
    <property type="match status" value="4"/>
</dbReference>
<dbReference type="InterPro" id="IPR036291">
    <property type="entry name" value="NAD(P)-bd_dom_sf"/>
</dbReference>
<dbReference type="InterPro" id="IPR050091">
    <property type="entry name" value="PKS_NRPS_Biosynth_Enz"/>
</dbReference>
<dbReference type="Pfam" id="PF16197">
    <property type="entry name" value="KAsynt_C_assoc"/>
    <property type="match status" value="4"/>
</dbReference>
<dbReference type="InterPro" id="IPR016039">
    <property type="entry name" value="Thiolase-like"/>
</dbReference>
<keyword evidence="14" id="KW-1185">Reference proteome</keyword>
<feature type="domain" description="Ketosynthase family 3 (KS3)" evidence="11">
    <location>
        <begin position="1040"/>
        <end position="1464"/>
    </location>
</feature>
<feature type="region of interest" description="N-terminal hotdog fold" evidence="8">
    <location>
        <begin position="3699"/>
        <end position="3823"/>
    </location>
</feature>
<feature type="domain" description="Ketosynthase family 3 (KS3)" evidence="11">
    <location>
        <begin position="2781"/>
        <end position="3209"/>
    </location>
</feature>
<dbReference type="InterPro" id="IPR006162">
    <property type="entry name" value="Ppantetheine_attach_site"/>
</dbReference>
<sequence>MTEQHRAGTPDRTTPNEPIAVVGAACRLPGAGDPAAFWHLLRSGTDAVGEVPPGRWGDRVPEEVRRGGFLDDVDGFDAAFFGISPGEALGTDPQQRLLLELAWEALEDARILPADLAGSATGVFVGAIWDDYARLLHEYGPGALDQYSLTGRQRGLIANRVSYALGLRGPSVVLDSAQSSSLVAVHAACASLRSGESSVAVAGGVNLNLLPESALALARLGALSPDGRCQVFDARANGTVRGEGGAVLVLKPLSAALAAGDPVYCVIRGSAVNNDGATDGLTTPAAETHGAVVRAACRRAGVDPAELQYLELHGTGTAVGDPVEARAIGTVTAPGRPADRPLRVGSVKTNLGHLEGAAGIVGLLKVALSIRHRELPPSLHYRTPNPAIPLDELRLRVQDGLGPWPAGDAPLLAGVSSIGVGGTNCHVVLDGPPAPSAPPVPPASSEPSASSAPLPWVLSARTDAALRAQAARLADHLEQAPGIRPAEVGLALATTRTAFDRRAAVIGTDLPELLGGLRALADGTPSAHTTTGTRTDGGLAVVFGGGGCQRLGMGRELYAAHPVFAAAFDAACDLIDRRLDLPVRELIHAEPGSPEAALLDRTDYALPALMAVEIALYRLYESWGVVPDYVTGHSMGELTAAHVAGVLSLADVCTLAVERARLLQSCAGGAMAAVQASEEEVLRHLGEHAAALSVAAVNSPDGTVVSGDEDAVLAVCADWRARGRKTKRIAVTVAAHSPHMDRVLDEFRRVAAALDYAPPRIPVVSNVTGRPATDELATPEYWVRHVRATVRFADGVRALDDAGVTAYLELSPTPVLTQAVTTTLEERGRRALTTSALQPDRPEARSAVTALAQLHTAGATWQPAALFPAGTRPCDLPTYAFQRRRYWPDPAGRTRQGAPGRGLAALTDGTTADPGTDGATGALRQRLAGLDGAARHRLLLDLVDSAAAAVVQRPGTEPFDTDVPFKTLGFGSLSAVELRNLLNETTGLQLPSSVVFDHPTVAALADRLHTELLGSDDELEPTAPTARPAATATATATANDEPIAVIGIGCRYPGGITSPEELWQLVAEGREAISDFPDDRGWDLEALYDPDPDRPGTSYTRRGGFLRDVGRFDAEFFGIAPREALATDPQQRLLLETAWEAVERAGIDPTSLRGSRTGVFAGLMAPDYGPRLHEAVEGTDGYLLTGSASSVASGRVSYTLGLEGPAVSVDTACSSSLVAMHLAAQALRRGECTLALAGGVTVMSTPGTFIEFSRQRGLSADGRCKAFSADADGTGWAEGAGLLLLERLSDARANGHPVLALIRGSAVNQDGASNGLTAPNGPAQQRVIQQALASAGLAPADIDAVEAHGTGTRLGDPIEAQALLDAYGQHREQPLWLGSIKSNIGHSQAAAGVAGAIKMILAMQHGTLPPTLHAAEPTPHVDWTGGGIRLLSEATPWEKSGSPRRAAVSSFGISGTNAHLILEAPDTQPDPAPGPAPAPAAPTPEPEPAAPADPGRPVAWLLSAGSPSALRAQAERLRARLAEDPAAPEDVAHALATTRAALGHRAVVIGAGRTELLAGLDRVVSGEGGPTVRVGEVRRPGKTAFVFSGQGSQRPGMGRELYDTHPVFADTLDEVCTHLDPHLPRPLRDVIFDPDPTDLDTTALTQPALFAVEIALHHLLTTHGITPHLLAGHSIGELTAAHLAGLWTLPDACTLVATRARLMHTTPTTGTMTAINATEQEILPTLTPGAHIAALNSPHSTVISGNREAVHTTTTHWKNLGRKTTPLRVHHAFHSPHMDTILDEFRTTAATLTYHPTHTPLISNLTGQIATPQQLTSPDYWTHHIRHTVRFTDTIHTLHHQGTTTCFEVGFDAVLTPAIAATVDGAELAALPVVRRGESERVSVLTALADAHVRGLPVDWRAALGTGARRRVELPTYPFAGERYWLPPTAKPADAAGLGLEGTGDHPLLGAAVASADGDSLLLTGRLSLRTHPWLADHAVAGAVLLPGTAFVELALQAAHRVGRDRLDELALETPLLLPPTGAVQVQVAVGAPDGSGHRSVTVHSRPQPAEDDPDPAWTRHATGTLPAALPATLPTTEPADAWPPAGAVPVDLADAYQRLAEQGYGYGPAFQGLTALWRNGPELFAEVRLPQEATADAARFGLHPALLDAALHPVLLGADPAAEADRVAARLPFAFTGVHLHAVGAESLRVRLSLTGADTATLTLTDTAGAPVASVQSLLLRPVAPDRLAAARPGDRNLFTLDWTPLPDAPTAGAPVELVLAESGADTADTDTEAVHAATHRAAAHALGLVQNWLAEDRPDDARLAVLTRGAVGDGAANPAAAAVWGLLRSAQTEHPGRFLLVDLDGPDTPPTEALAAAAARGETQLTYRDGRLYVPRLARAAYADGTGHPAFGTGTVLLTGGTGTLGRLLARHLVTTHGVRHLLLTSRRGPDAPGSAELAAELTALGTHVTITACDMTDRRAVAALLTDHRLSAVVHTAGVLDDATVESLDAERLHAVLRPKVDAAWHLHELTAEHDLAAFVLFSSVAGTLGTAGQANYAAANAFLDALARHRQARGLPATSLAWGLWAESSGMTGDLTDADQARLRRAGLAPLATDRALAAFDAALATARATGRADLVAAELDSAGLRSGADGGRLPVVFRALFPAPARRRAATASASASASAEGGSWADRLHALPAPEREQALLDLLRSQVATVLGHARATTVPVERAFNELGFSSLSAVELRNRLNEATGLRLPASVLFDHPTVAALADRLRTELLDTTEESTPAAPASHPTAADDDEPIAVIGIGCRYPGGITSPEELWQLVAEGRDAVSAFPENRGWDVDALYDPDPEHLGTSYTRHGGFLHDADRFDPEFFGISPREALATDPQQRLLLETAWEAVERAGIDPTTLRGSRTGVFAGVMYQDYGARLQPAPAGFEGFLLAGNTGSVASGRVSYTLGLEGPAVSVDTACSSSLVAMHLAAQALRRGECTLALAGGVTVMSTPNTFIEFSRQRGLATDGRCKAFSADADGTGWAEGAGLLLLERLSDARANGHPVLALIRGSAVNQDGASNGLTAPNGPAQQRVIRAALANARLTPADIDAVEAHGTGTRLGDPIEAQALQATYGQHHTPDQPLWLGSIKSNIGHSQAAAGTAGAIKMIMAMRHGTLPPTLHSATPSPHVDWTAGHVRLLTEPQPWPDHDTDRPRRAAVSSFGISGTNAHLILEAPDPVAAPEPAPPQPFVPLPLSARADRPVRELAGKLGELFADPTGPDPASVGRALATTRTVFDHRAVVVASDRAAHREALAALAADRPHPGVVTGAVDGTAGPGGTVFVFPGQGSQWVGMALELLDGSAVFRERMHECAAALDAFTDWSLLDVLRGAPGAPGYDRVDVVQPALFAVAVSLAALWQSLGVRPDAVVGHSQGEIAAACVAGALSLPDAARVVALRSRALARLAGTGGMVSVSSPAAEVEARLARWDGRLAVAAVNSPGSTVVAGDPAALDELLAGYEADGVRARRVPVDYASHSPHVAAIREELLELLAPVRPLASEVPFYSTVTGERTDTTGLDAAYWYRNLRHPVRLDTATRALLADGHRAFVEVSAHPVLTTVLQEALATDTADTADTDTATGTDPAERAERAFAIGSLRRDDGGLDRVLTSAAEGWVQGLPVDWAAVTGPRAAEPVLLPTYPFQHQPYWLDAAPRSGDLSTAGLRTADHPLLGAAVELAAGDGLLLTGRLSTGTHPWLADHAVAGTVLLPGTTFLELALEAAHRVGCTRVADLTLLAPLVLPDGAALRLQVTVAEPDPDGHRRLTVHSRPDDDGAHDWLQHATGTLGTETTEAAETTESAGTTEAAETGRAADPWPPAGATAVDLSDAYLRLAERGYEYGPAFQGLTAAWRAGDEVYAEVALGERERAEAAGYGLHPALLDAALHPVVLGLLGGADPDVLPFSWSGVSLHAAGAVALRVRLQQAGPHTVAVTVADPAGAPVASVAALAVRPLDRAQLAASGPTRLPLLHVDWTPLTLDGTTDGPVDVLTCTASDTDTDTDPHASVSASVRTAVGAALAAVRERLAGEDSGAPLAVLTRGAVTALPGEGVTDLAGAAVWGLLRSAQSEHPGRFLLVDADTAPAPALLLAAAARGETQLAYREGRLYVPRLVKSPAADGADRPAFGTGTVLLTGGTGTLGRLLARHLVTTHGVRHLLLTSRRGPDAPGSAELTTELTTLGAHVTITACDMTDRRAVTDLLTTLPADHPLTAVVHTAGVLDDATVTALTDRQLDNVLRPKVDAAWHLHELTAGHDLAAFVLFSSVTGTLGTPGQANYAAANAFLDALAEHRHARGLPATSLAWGLWADSSGMTGDLTDADQARLRRSGIAPIGAEQGLALFDAALAAPRPVTVPARLDTAALARSGAPVPSLLRSLVRTAPSPRPLAGTDARPAGLSEELHRLPAAERRRRLVALVAEQVATVLGHADGDTVPHERPFTELGFDSLTAVELRNRLNRATGLRLPASLVFDHPTVLALADRLRTELTGEQPAAPAQAAPAVTTEPIAVIGIGCRYPGGITSPEELWQLVAEGREAISDFPEDRDWDVDALFHPDPEHPGTSYARRGGFLHDADRFDAEFFGIAPREALATDPQQRLLLETAWEAVERAGIDPTTLRGSRTGVFAGVMYNDYGSRITDPPEDLEGYLGNGSAGSVASGRVSYTLGLEGPAVSVDTACSSSLVAVHLAAQALRQGECTLALAGGVTVMSTPSTFIEFSRQRGLATDGRCKAFSADADGTALAEGAGLLLLERLSDARANGHPVLALIRGSAINQDGASNGLTAPNGPAQQRVIHQALTASGLTPADIDAVEAHGTGTRLGDPIEAQALQATYGQHHTPDQPLWLGSIKSNIGHTQAAAGAAGTIKMILAMQHGTLPPTLHATEPTPHVDWTSGALRLLTEPQPWPDHDTDRPRRAAVSSFGISGTNAHLILEAPDPEPAPAAPADPGLPLAWTVSAPTEGALRTQAARLAQYLADRPETSVAATGLALGTTRTAFAHRAAVVGSGREELLDGLRVLAEGGTGARVVTGGARDGKVAFLFGGQGSQRPGMGRELYDTHPVFADTLDEVCTHLDPHLPRPLRDVIFDPDPTDLDTTALTQPALFAVEIALHHLLTTHGITPHLLAGHSIGELTAAHLAGLWTLPDACTLVATRARLMHTTPTTGTMTAINATEQEILPTLTPGAHIAALNSPHSTVISGDPEAVHTTTTHWKNLGRKTTPLRVHHAFHSPHMDTILDQFRTVAATLTYHPTHTPLISNLTGQIATPQQLTSPDYWTHHIRHTVRFTDTIHTLHHQGTTTFLELSGTPVLSPAVEQTLEALPGAAKAAAAVIAVRPSPAGVVLAAARAHTAGVALDWPALFPAGTVPAELPTYGFSGRRYWLPATPAGLPSLRAAAPGPDGRAGRALLPAVMELADGSTVHTGRLSRQVLRALGAGPIGLAALLPAAVPLTLTWHRPLLAAPDGGALDVQVILGEPQRADGHRPLAVHSRPVAQPGGAAERPRWVLHAEGVLSGGPGAPTVPGAGLHRVDWVRLPLPEDPEPAYPAAEFTRLTVGAPTTGTHPALHRLLAELREQLSAQPSARPGERAPYVVVTEGAVAVGGEGVADLGAAPGWGLVRSVQSEHPGRVVLLDTDGTEASRAAVDAALATGEPQLALRAGTVYVPRLVKSPAADGADRPAFGTGTVLLTGGTGTLGRLLARHLVTTHSVRHLLLTSRRGPDAPGSAELTTELTTLGAHVTITACDMTDRRAVTDLLTTLPADHPLTAVVHTAGVLDDATVESLTPERIDAVLAAKADAAWHLHELTAGHDLAAFVLFSSLAGVLGNAGQANYAAANAFLDALAEHRHARGLPATSLAWGLWAEGGMAGTLSAAELERMQRGGVAPMGAEEALALFDAALAAPRPHHVAAAFDAAALRSRAEAGLLPRLLAGLAPDAPTGPTPATPAPAPAPEAGTDPEQVHALVLASVADVLGYDTPEEVDPEEELLDLGFDSLMVVDLRNRLNGATGLHLPATLAFDFPTVAALAGHMAEELAARG</sequence>
<evidence type="ECO:0000256" key="4">
    <source>
        <dbReference type="ARBA" id="ARBA00022679"/>
    </source>
</evidence>
<evidence type="ECO:0000313" key="14">
    <source>
        <dbReference type="Proteomes" id="UP001599542"/>
    </source>
</evidence>
<reference evidence="13 14" key="1">
    <citation type="submission" date="2024-09" db="EMBL/GenBank/DDBJ databases">
        <title>The Natural Products Discovery Center: Release of the First 8490 Sequenced Strains for Exploring Actinobacteria Biosynthetic Diversity.</title>
        <authorList>
            <person name="Kalkreuter E."/>
            <person name="Kautsar S.A."/>
            <person name="Yang D."/>
            <person name="Bader C.D."/>
            <person name="Teijaro C.N."/>
            <person name="Fluegel L."/>
            <person name="Davis C.M."/>
            <person name="Simpson J.R."/>
            <person name="Lauterbach L."/>
            <person name="Steele A.D."/>
            <person name="Gui C."/>
            <person name="Meng S."/>
            <person name="Li G."/>
            <person name="Viehrig K."/>
            <person name="Ye F."/>
            <person name="Su P."/>
            <person name="Kiefer A.F."/>
            <person name="Nichols A."/>
            <person name="Cepeda A.J."/>
            <person name="Yan W."/>
            <person name="Fan B."/>
            <person name="Jiang Y."/>
            <person name="Adhikari A."/>
            <person name="Zheng C.-J."/>
            <person name="Schuster L."/>
            <person name="Cowan T.M."/>
            <person name="Smanski M.J."/>
            <person name="Chevrette M.G."/>
            <person name="De Carvalho L.P.S."/>
            <person name="Shen B."/>
        </authorList>
    </citation>
    <scope>NUCLEOTIDE SEQUENCE [LARGE SCALE GENOMIC DNA]</scope>
    <source>
        <strain evidence="13 14">NPDC058753</strain>
    </source>
</reference>
<feature type="region of interest" description="C-terminal hotdog fold" evidence="8">
    <location>
        <begin position="2088"/>
        <end position="2230"/>
    </location>
</feature>
<evidence type="ECO:0000313" key="13">
    <source>
        <dbReference type="EMBL" id="MFE1352917.1"/>
    </source>
</evidence>
<dbReference type="Pfam" id="PF00550">
    <property type="entry name" value="PP-binding"/>
    <property type="match status" value="4"/>
</dbReference>
<feature type="compositionally biased region" description="Pro residues" evidence="9">
    <location>
        <begin position="1468"/>
        <end position="1491"/>
    </location>
</feature>
<proteinExistence type="predicted"/>
<dbReference type="InterPro" id="IPR042104">
    <property type="entry name" value="PKS_dehydratase_sf"/>
</dbReference>
<keyword evidence="4" id="KW-0808">Transferase</keyword>
<dbReference type="InterPro" id="IPR049551">
    <property type="entry name" value="PKS_DH_C"/>
</dbReference>
<dbReference type="InterPro" id="IPR009081">
    <property type="entry name" value="PP-bd_ACP"/>
</dbReference>
<dbReference type="PANTHER" id="PTHR43775:SF51">
    <property type="entry name" value="INACTIVE PHENOLPHTHIOCEROL SYNTHESIS POLYKETIDE SYNTHASE TYPE I PKS1-RELATED"/>
    <property type="match status" value="1"/>
</dbReference>
<feature type="domain" description="Ketosynthase family 3 (KS3)" evidence="11">
    <location>
        <begin position="4529"/>
        <end position="4957"/>
    </location>
</feature>
<gene>
    <name evidence="13" type="ORF">ACFW6T_13095</name>
</gene>
<evidence type="ECO:0000256" key="6">
    <source>
        <dbReference type="ARBA" id="ARBA00023268"/>
    </source>
</evidence>